<evidence type="ECO:0000313" key="3">
    <source>
        <dbReference type="EMBL" id="NEV64446.1"/>
    </source>
</evidence>
<dbReference type="Pfam" id="PF14451">
    <property type="entry name" value="Ub-Mut7C"/>
    <property type="match status" value="1"/>
</dbReference>
<dbReference type="RefSeq" id="WP_164455197.1">
    <property type="nucleotide sequence ID" value="NZ_JAAIJQ010000091.1"/>
</dbReference>
<evidence type="ECO:0000313" key="4">
    <source>
        <dbReference type="Proteomes" id="UP000483379"/>
    </source>
</evidence>
<evidence type="ECO:0000259" key="1">
    <source>
        <dbReference type="Pfam" id="PF01927"/>
    </source>
</evidence>
<evidence type="ECO:0000259" key="2">
    <source>
        <dbReference type="Pfam" id="PF14451"/>
    </source>
</evidence>
<comment type="caution">
    <text evidence="3">The sequence shown here is derived from an EMBL/GenBank/DDBJ whole genome shotgun (WGS) entry which is preliminary data.</text>
</comment>
<keyword evidence="4" id="KW-1185">Reference proteome</keyword>
<feature type="domain" description="Ubiquitin Mut7-C" evidence="2">
    <location>
        <begin position="1"/>
        <end position="78"/>
    </location>
</feature>
<dbReference type="InterPro" id="IPR027798">
    <property type="entry name" value="Ub_Mut7C"/>
</dbReference>
<dbReference type="AlphaFoldDB" id="A0A6M0K3U2"/>
<dbReference type="PANTHER" id="PTHR39081">
    <property type="entry name" value="MUT7-C DOMAIN-CONTAINING PROTEIN"/>
    <property type="match status" value="1"/>
</dbReference>
<dbReference type="Proteomes" id="UP000483379">
    <property type="component" value="Unassembled WGS sequence"/>
</dbReference>
<protein>
    <submittedName>
        <fullName evidence="3">Twitching motility protein PilT</fullName>
    </submittedName>
</protein>
<dbReference type="InterPro" id="IPR002782">
    <property type="entry name" value="Mut7-C_RNAse_dom"/>
</dbReference>
<organism evidence="3 4">
    <name type="scientific">Thiorhodococcus minor</name>
    <dbReference type="NCBI Taxonomy" id="57489"/>
    <lineage>
        <taxon>Bacteria</taxon>
        <taxon>Pseudomonadati</taxon>
        <taxon>Pseudomonadota</taxon>
        <taxon>Gammaproteobacteria</taxon>
        <taxon>Chromatiales</taxon>
        <taxon>Chromatiaceae</taxon>
        <taxon>Thiorhodococcus</taxon>
    </lineage>
</organism>
<name>A0A6M0K3U2_9GAMM</name>
<dbReference type="EMBL" id="JAAIJQ010000091">
    <property type="protein sequence ID" value="NEV64446.1"/>
    <property type="molecule type" value="Genomic_DNA"/>
</dbReference>
<sequence>MPTATLRFYAELNDLLPSNRRGRDSRRALDAPTPARHLIESCGVPHTEVGRILCDGVGIDLETRLATDARLSIYPADRRGPELPDSSRREKCQERHTPRFIADAHLGALARRLRMLGFDTLWENDIGDAVLARQAAEQRRILLSRDRALLMRRQVSEGCYIRQQKVSDQLRALIERLRLCDRIAPFTRCMRCNGLLQPLSHADAQTALPPSLRGRQLAVWRCAGCGRAYWRGSHWQAMRRQIQRLCPDAADRMGLDPAARTD</sequence>
<gene>
    <name evidence="3" type="ORF">G3446_21645</name>
</gene>
<dbReference type="Pfam" id="PF01927">
    <property type="entry name" value="Mut7-C"/>
    <property type="match status" value="1"/>
</dbReference>
<feature type="domain" description="Mut7-C RNAse" evidence="1">
    <location>
        <begin position="98"/>
        <end position="241"/>
    </location>
</feature>
<dbReference type="PANTHER" id="PTHR39081:SF1">
    <property type="entry name" value="MUT7-C RNASE DOMAIN-CONTAINING PROTEIN"/>
    <property type="match status" value="1"/>
</dbReference>
<proteinExistence type="predicted"/>
<reference evidence="3 4" key="1">
    <citation type="submission" date="2020-02" db="EMBL/GenBank/DDBJ databases">
        <title>Genome sequences of Thiorhodococcus mannitoliphagus and Thiorhodococcus minor, purple sulfur photosynthetic bacteria in the gammaproteobacterial family, Chromatiaceae.</title>
        <authorList>
            <person name="Aviles F.A."/>
            <person name="Meyer T.E."/>
            <person name="Kyndt J.A."/>
        </authorList>
    </citation>
    <scope>NUCLEOTIDE SEQUENCE [LARGE SCALE GENOMIC DNA]</scope>
    <source>
        <strain evidence="3 4">DSM 11518</strain>
    </source>
</reference>
<accession>A0A6M0K3U2</accession>